<feature type="compositionally biased region" description="Basic and acidic residues" evidence="1">
    <location>
        <begin position="82"/>
        <end position="118"/>
    </location>
</feature>
<comment type="caution">
    <text evidence="2">The sequence shown here is derived from an EMBL/GenBank/DDBJ whole genome shotgun (WGS) entry which is preliminary data.</text>
</comment>
<feature type="region of interest" description="Disordered" evidence="1">
    <location>
        <begin position="70"/>
        <end position="133"/>
    </location>
</feature>
<dbReference type="EMBL" id="JASCZI010002376">
    <property type="protein sequence ID" value="MED6116134.1"/>
    <property type="molecule type" value="Genomic_DNA"/>
</dbReference>
<dbReference type="Proteomes" id="UP001341840">
    <property type="component" value="Unassembled WGS sequence"/>
</dbReference>
<keyword evidence="3" id="KW-1185">Reference proteome</keyword>
<gene>
    <name evidence="2" type="ORF">PIB30_097257</name>
</gene>
<reference evidence="2 3" key="1">
    <citation type="journal article" date="2023" name="Plants (Basel)">
        <title>Bridging the Gap: Combining Genomics and Transcriptomics Approaches to Understand Stylosanthes scabra, an Orphan Legume from the Brazilian Caatinga.</title>
        <authorList>
            <person name="Ferreira-Neto J.R.C."/>
            <person name="da Silva M.D."/>
            <person name="Binneck E."/>
            <person name="de Melo N.F."/>
            <person name="da Silva R.H."/>
            <person name="de Melo A.L.T.M."/>
            <person name="Pandolfi V."/>
            <person name="Bustamante F.O."/>
            <person name="Brasileiro-Vidal A.C."/>
            <person name="Benko-Iseppon A.M."/>
        </authorList>
    </citation>
    <scope>NUCLEOTIDE SEQUENCE [LARGE SCALE GENOMIC DNA]</scope>
    <source>
        <tissue evidence="2">Leaves</tissue>
    </source>
</reference>
<protein>
    <submittedName>
        <fullName evidence="2">Uncharacterized protein</fullName>
    </submittedName>
</protein>
<organism evidence="2 3">
    <name type="scientific">Stylosanthes scabra</name>
    <dbReference type="NCBI Taxonomy" id="79078"/>
    <lineage>
        <taxon>Eukaryota</taxon>
        <taxon>Viridiplantae</taxon>
        <taxon>Streptophyta</taxon>
        <taxon>Embryophyta</taxon>
        <taxon>Tracheophyta</taxon>
        <taxon>Spermatophyta</taxon>
        <taxon>Magnoliopsida</taxon>
        <taxon>eudicotyledons</taxon>
        <taxon>Gunneridae</taxon>
        <taxon>Pentapetalae</taxon>
        <taxon>rosids</taxon>
        <taxon>fabids</taxon>
        <taxon>Fabales</taxon>
        <taxon>Fabaceae</taxon>
        <taxon>Papilionoideae</taxon>
        <taxon>50 kb inversion clade</taxon>
        <taxon>dalbergioids sensu lato</taxon>
        <taxon>Dalbergieae</taxon>
        <taxon>Pterocarpus clade</taxon>
        <taxon>Stylosanthes</taxon>
    </lineage>
</organism>
<name>A0ABU6QYS2_9FABA</name>
<evidence type="ECO:0000313" key="3">
    <source>
        <dbReference type="Proteomes" id="UP001341840"/>
    </source>
</evidence>
<sequence length="133" mass="15371">MPRRTVDSRSSLPKPITSSCWTCIIPHSWICHPFETYNGALKPQSQKRSPLVLELPLTDVSCEQWRRRETVPVRQNQTAQKIDMKQNKLNSGRDDGAVDVRGRRKENGEGDVNGKRMGFDGLQVRRSRKRKKR</sequence>
<evidence type="ECO:0000256" key="1">
    <source>
        <dbReference type="SAM" id="MobiDB-lite"/>
    </source>
</evidence>
<evidence type="ECO:0000313" key="2">
    <source>
        <dbReference type="EMBL" id="MED6116134.1"/>
    </source>
</evidence>
<proteinExistence type="predicted"/>
<accession>A0ABU6QYS2</accession>